<dbReference type="PROSITE" id="PS51846">
    <property type="entry name" value="CNNM"/>
    <property type="match status" value="1"/>
</dbReference>
<dbReference type="AlphaFoldDB" id="A0A1G6EPJ6"/>
<evidence type="ECO:0000313" key="5">
    <source>
        <dbReference type="Proteomes" id="UP000198771"/>
    </source>
</evidence>
<dbReference type="EMBL" id="FMXO01000020">
    <property type="protein sequence ID" value="SDB59318.1"/>
    <property type="molecule type" value="Genomic_DNA"/>
</dbReference>
<dbReference type="OrthoDB" id="5470682at2"/>
<organism evidence="4 5">
    <name type="scientific">Desulfonatronum thiosulfatophilum</name>
    <dbReference type="NCBI Taxonomy" id="617002"/>
    <lineage>
        <taxon>Bacteria</taxon>
        <taxon>Pseudomonadati</taxon>
        <taxon>Thermodesulfobacteriota</taxon>
        <taxon>Desulfovibrionia</taxon>
        <taxon>Desulfovibrionales</taxon>
        <taxon>Desulfonatronaceae</taxon>
        <taxon>Desulfonatronum</taxon>
    </lineage>
</organism>
<dbReference type="GO" id="GO:0010960">
    <property type="term" value="P:magnesium ion homeostasis"/>
    <property type="evidence" value="ECO:0007669"/>
    <property type="project" value="InterPro"/>
</dbReference>
<feature type="transmembrane region" description="Helical" evidence="2">
    <location>
        <begin position="56"/>
        <end position="75"/>
    </location>
</feature>
<evidence type="ECO:0000256" key="1">
    <source>
        <dbReference type="PROSITE-ProRule" id="PRU01193"/>
    </source>
</evidence>
<evidence type="ECO:0000259" key="3">
    <source>
        <dbReference type="PROSITE" id="PS51846"/>
    </source>
</evidence>
<evidence type="ECO:0000313" key="4">
    <source>
        <dbReference type="EMBL" id="SDB59318.1"/>
    </source>
</evidence>
<protein>
    <recommendedName>
        <fullName evidence="3">CNNM transmembrane domain-containing protein</fullName>
    </recommendedName>
</protein>
<dbReference type="STRING" id="617002.SAMN05660653_03029"/>
<gene>
    <name evidence="4" type="ORF">SAMN05660653_03029</name>
</gene>
<evidence type="ECO:0000256" key="2">
    <source>
        <dbReference type="SAM" id="Phobius"/>
    </source>
</evidence>
<accession>A0A1G6EPJ6</accession>
<feature type="transmembrane region" description="Helical" evidence="2">
    <location>
        <begin position="6"/>
        <end position="27"/>
    </location>
</feature>
<dbReference type="InterPro" id="IPR045095">
    <property type="entry name" value="ACDP"/>
</dbReference>
<proteinExistence type="predicted"/>
<dbReference type="GO" id="GO:0016020">
    <property type="term" value="C:membrane"/>
    <property type="evidence" value="ECO:0007669"/>
    <property type="project" value="UniProtKB-UniRule"/>
</dbReference>
<keyword evidence="1 2" id="KW-0812">Transmembrane</keyword>
<dbReference type="PANTHER" id="PTHR12064:SF94">
    <property type="entry name" value="UNEXTENDED PROTEIN"/>
    <property type="match status" value="1"/>
</dbReference>
<keyword evidence="1 2" id="KW-0472">Membrane</keyword>
<dbReference type="Pfam" id="PF01595">
    <property type="entry name" value="CNNM"/>
    <property type="match status" value="1"/>
</dbReference>
<dbReference type="Proteomes" id="UP000198771">
    <property type="component" value="Unassembled WGS sequence"/>
</dbReference>
<feature type="transmembrane region" description="Helical" evidence="2">
    <location>
        <begin position="81"/>
        <end position="101"/>
    </location>
</feature>
<sequence length="352" mass="39388">MTLLTWIGILACLTQSAMLSGLNLAFFSVSKLHLEMEAFRNNPHARRILALRRDSNLLLVTILWANVGVNVLLALLSNSVLAGVAAFLFSTVLITICGEIMPQAYFSRNALKMGSLLAPVIRLYQIVLYPVAKPTALILDRWLGPEGIGFFREQDLRELIKMHMNSASTEIDKVEGKGSLNFLALDDLPVAAEGEVVDPRSILTMKFEGEMPVFPRIKPSRSDPFLKLLQSSKKTWVILVDLEGEPRLAVDASGFLREAFFNPRQFNPLVHCHRPIIVRDPMTSLGSVIPRLKVHAERPDDDVVDRDIILYWGEEKHVITGSDILGRLLRGIVRREEAVVSDRTTSAKEESR</sequence>
<dbReference type="RefSeq" id="WP_092123574.1">
    <property type="nucleotide sequence ID" value="NZ_FMXO01000020.1"/>
</dbReference>
<feature type="domain" description="CNNM transmembrane" evidence="3">
    <location>
        <begin position="1"/>
        <end position="175"/>
    </location>
</feature>
<dbReference type="InterPro" id="IPR002550">
    <property type="entry name" value="CNNM"/>
</dbReference>
<keyword evidence="5" id="KW-1185">Reference proteome</keyword>
<dbReference type="PANTHER" id="PTHR12064">
    <property type="entry name" value="METAL TRANSPORTER CNNM"/>
    <property type="match status" value="1"/>
</dbReference>
<name>A0A1G6EPJ6_9BACT</name>
<reference evidence="4 5" key="1">
    <citation type="submission" date="2016-10" db="EMBL/GenBank/DDBJ databases">
        <authorList>
            <person name="de Groot N.N."/>
        </authorList>
    </citation>
    <scope>NUCLEOTIDE SEQUENCE [LARGE SCALE GENOMIC DNA]</scope>
    <source>
        <strain evidence="4 5">ASO4-2</strain>
    </source>
</reference>
<keyword evidence="1 2" id="KW-1133">Transmembrane helix</keyword>